<dbReference type="EMBL" id="CP021748">
    <property type="protein sequence ID" value="ARX85615.1"/>
    <property type="molecule type" value="Genomic_DNA"/>
</dbReference>
<name>A0A1Z1WGP0_9ACTN</name>
<dbReference type="AlphaFoldDB" id="A0A1Z1WGP0"/>
<dbReference type="Proteomes" id="UP000195880">
    <property type="component" value="Chromosome"/>
</dbReference>
<organism evidence="1 2">
    <name type="scientific">Streptomyces alboflavus</name>
    <dbReference type="NCBI Taxonomy" id="67267"/>
    <lineage>
        <taxon>Bacteria</taxon>
        <taxon>Bacillati</taxon>
        <taxon>Actinomycetota</taxon>
        <taxon>Actinomycetes</taxon>
        <taxon>Kitasatosporales</taxon>
        <taxon>Streptomycetaceae</taxon>
        <taxon>Streptomyces</taxon>
    </lineage>
</organism>
<evidence type="ECO:0000313" key="1">
    <source>
        <dbReference type="EMBL" id="ARX85615.1"/>
    </source>
</evidence>
<accession>A0A1Z1WGP0</accession>
<gene>
    <name evidence="1" type="ORF">SMD44_05079</name>
</gene>
<sequence>MPLLRHVQERRGHLVGEEVALVRPYLLAHEHRMHREQSQRERRLQRERRTAAALASMGIDYDIAIAI</sequence>
<dbReference type="KEGG" id="salf:SMD44_05079"/>
<keyword evidence="2" id="KW-1185">Reference proteome</keyword>
<proteinExistence type="predicted"/>
<protein>
    <submittedName>
        <fullName evidence="1">Uncharacterized protein</fullName>
    </submittedName>
</protein>
<dbReference type="RefSeq" id="WP_237307430.1">
    <property type="nucleotide sequence ID" value="NZ_CP021748.1"/>
</dbReference>
<evidence type="ECO:0000313" key="2">
    <source>
        <dbReference type="Proteomes" id="UP000195880"/>
    </source>
</evidence>
<reference evidence="1 2" key="1">
    <citation type="submission" date="2017-05" db="EMBL/GenBank/DDBJ databases">
        <title>Streptomyces alboflavus Genome sequencing and assembly.</title>
        <authorList>
            <person name="Wang Y."/>
            <person name="Du B."/>
            <person name="Ding Y."/>
            <person name="Liu H."/>
            <person name="Hou Q."/>
            <person name="Liu K."/>
            <person name="Wang C."/>
            <person name="Yao L."/>
        </authorList>
    </citation>
    <scope>NUCLEOTIDE SEQUENCE [LARGE SCALE GENOMIC DNA]</scope>
    <source>
        <strain evidence="1 2">MDJK44</strain>
    </source>
</reference>